<feature type="chain" id="PRO_5021854667" description="Lipoprotein" evidence="2">
    <location>
        <begin position="24"/>
        <end position="187"/>
    </location>
</feature>
<feature type="region of interest" description="Disordered" evidence="1">
    <location>
        <begin position="27"/>
        <end position="51"/>
    </location>
</feature>
<feature type="signal peptide" evidence="2">
    <location>
        <begin position="1"/>
        <end position="23"/>
    </location>
</feature>
<keyword evidence="2" id="KW-0732">Signal</keyword>
<evidence type="ECO:0008006" key="5">
    <source>
        <dbReference type="Google" id="ProtNLM"/>
    </source>
</evidence>
<dbReference type="OrthoDB" id="1354370at2"/>
<dbReference type="AlphaFoldDB" id="A0A552V7H2"/>
<sequence>MKKNLLKTLACAFAIALMASCSTEETDTIVPQSPQSTSVKDSGTDGVTPSTARGDVWAGTIATIDANGNVTFSVDPELLIDDLNVSLRQQGVQAEVTTVAIEEKTATNDPSVKAYMVIGSDGNGTSIGVLLQRGGSSLSVDSEEGDKNVSCRGCATGCNMSFLIVSGHKYPYCNENGCGAFCERKEG</sequence>
<protein>
    <recommendedName>
        <fullName evidence="5">Lipoprotein</fullName>
    </recommendedName>
</protein>
<accession>A0A552V7H2</accession>
<reference evidence="3 4" key="1">
    <citation type="submission" date="2019-07" db="EMBL/GenBank/DDBJ databases">
        <title>Flavobacterium sp. nov., isolated from glacier ice.</title>
        <authorList>
            <person name="Liu Q."/>
            <person name="Xin Y.-H."/>
        </authorList>
    </citation>
    <scope>NUCLEOTIDE SEQUENCE [LARGE SCALE GENOMIC DNA]</scope>
    <source>
        <strain evidence="3 4">ZT4R6</strain>
    </source>
</reference>
<gene>
    <name evidence="3" type="ORF">FMM05_03235</name>
</gene>
<evidence type="ECO:0000313" key="4">
    <source>
        <dbReference type="Proteomes" id="UP000320643"/>
    </source>
</evidence>
<organism evidence="3 4">
    <name type="scientific">Flavobacterium zepuense</name>
    <dbReference type="NCBI Taxonomy" id="2593302"/>
    <lineage>
        <taxon>Bacteria</taxon>
        <taxon>Pseudomonadati</taxon>
        <taxon>Bacteroidota</taxon>
        <taxon>Flavobacteriia</taxon>
        <taxon>Flavobacteriales</taxon>
        <taxon>Flavobacteriaceae</taxon>
        <taxon>Flavobacterium</taxon>
    </lineage>
</organism>
<evidence type="ECO:0000256" key="2">
    <source>
        <dbReference type="SAM" id="SignalP"/>
    </source>
</evidence>
<dbReference type="PROSITE" id="PS51257">
    <property type="entry name" value="PROKAR_LIPOPROTEIN"/>
    <property type="match status" value="1"/>
</dbReference>
<dbReference type="Proteomes" id="UP000320643">
    <property type="component" value="Unassembled WGS sequence"/>
</dbReference>
<proteinExistence type="predicted"/>
<keyword evidence="4" id="KW-1185">Reference proteome</keyword>
<dbReference type="RefSeq" id="WP_143371910.1">
    <property type="nucleotide sequence ID" value="NZ_VJVZ01000002.1"/>
</dbReference>
<feature type="compositionally biased region" description="Polar residues" evidence="1">
    <location>
        <begin position="29"/>
        <end position="51"/>
    </location>
</feature>
<name>A0A552V7H2_9FLAO</name>
<evidence type="ECO:0000313" key="3">
    <source>
        <dbReference type="EMBL" id="TRW26407.1"/>
    </source>
</evidence>
<comment type="caution">
    <text evidence="3">The sequence shown here is derived from an EMBL/GenBank/DDBJ whole genome shotgun (WGS) entry which is preliminary data.</text>
</comment>
<evidence type="ECO:0000256" key="1">
    <source>
        <dbReference type="SAM" id="MobiDB-lite"/>
    </source>
</evidence>
<dbReference type="EMBL" id="VJVZ01000002">
    <property type="protein sequence ID" value="TRW26407.1"/>
    <property type="molecule type" value="Genomic_DNA"/>
</dbReference>